<dbReference type="Proteomes" id="UP000011682">
    <property type="component" value="Unassembled WGS sequence"/>
</dbReference>
<reference evidence="2" key="1">
    <citation type="submission" date="2013-05" db="EMBL/GenBank/DDBJ databases">
        <title>Genome assembly of Cystobacter fuscus DSM 2262.</title>
        <authorList>
            <person name="Sharma G."/>
            <person name="Khatri I."/>
            <person name="Kaur C."/>
            <person name="Mayilraj S."/>
            <person name="Subramanian S."/>
        </authorList>
    </citation>
    <scope>NUCLEOTIDE SEQUENCE [LARGE SCALE GENOMIC DNA]</scope>
    <source>
        <strain evidence="2">DSM 2262</strain>
    </source>
</reference>
<dbReference type="EMBL" id="ANAH02000015">
    <property type="protein sequence ID" value="EPX59889.1"/>
    <property type="molecule type" value="Genomic_DNA"/>
</dbReference>
<dbReference type="PROSITE" id="PS50943">
    <property type="entry name" value="HTH_CROC1"/>
    <property type="match status" value="1"/>
</dbReference>
<proteinExistence type="predicted"/>
<evidence type="ECO:0000313" key="3">
    <source>
        <dbReference type="Proteomes" id="UP000011682"/>
    </source>
</evidence>
<dbReference type="eggNOG" id="COG2944">
    <property type="taxonomic scope" value="Bacteria"/>
</dbReference>
<sequence length="164" mass="18503">MRCENCGAQMKSGRENYLYTECGLDSVTLMNVEVRRCPDCGEYEVDIPRIDELHRLIAQEVASKKARLTPKEVRALRKYLGFSGTDFAAVLDVTPETVSRWETGKKQMSPVAERALRLMVFVRDPVAEYPLEKLAEVAQGEAIPLRMMLRESRAHWKAEAAAAA</sequence>
<dbReference type="RefSeq" id="WP_002629438.1">
    <property type="nucleotide sequence ID" value="NZ_ANAH02000015.1"/>
</dbReference>
<dbReference type="InterPro" id="IPR010982">
    <property type="entry name" value="Lambda_DNA-bd_dom_sf"/>
</dbReference>
<gene>
    <name evidence="2" type="ORF">D187_002633</name>
</gene>
<accession>S9QEX4</accession>
<evidence type="ECO:0000259" key="1">
    <source>
        <dbReference type="PROSITE" id="PS50943"/>
    </source>
</evidence>
<comment type="caution">
    <text evidence="2">The sequence shown here is derived from an EMBL/GenBank/DDBJ whole genome shotgun (WGS) entry which is preliminary data.</text>
</comment>
<dbReference type="AlphaFoldDB" id="S9QEX4"/>
<protein>
    <recommendedName>
        <fullName evidence="1">HTH cro/C1-type domain-containing protein</fullName>
    </recommendedName>
</protein>
<feature type="domain" description="HTH cro/C1-type" evidence="1">
    <location>
        <begin position="73"/>
        <end position="105"/>
    </location>
</feature>
<organism evidence="2 3">
    <name type="scientific">Cystobacter fuscus (strain ATCC 25194 / DSM 2262 / NBRC 100088 / M29)</name>
    <dbReference type="NCBI Taxonomy" id="1242864"/>
    <lineage>
        <taxon>Bacteria</taxon>
        <taxon>Pseudomonadati</taxon>
        <taxon>Myxococcota</taxon>
        <taxon>Myxococcia</taxon>
        <taxon>Myxococcales</taxon>
        <taxon>Cystobacterineae</taxon>
        <taxon>Archangiaceae</taxon>
        <taxon>Cystobacter</taxon>
    </lineage>
</organism>
<dbReference type="InterPro" id="IPR032758">
    <property type="entry name" value="MqsA/HigA-2"/>
</dbReference>
<dbReference type="GO" id="GO:0003677">
    <property type="term" value="F:DNA binding"/>
    <property type="evidence" value="ECO:0007669"/>
    <property type="project" value="InterPro"/>
</dbReference>
<dbReference type="Gene3D" id="1.10.260.40">
    <property type="entry name" value="lambda repressor-like DNA-binding domains"/>
    <property type="match status" value="1"/>
</dbReference>
<evidence type="ECO:0000313" key="2">
    <source>
        <dbReference type="EMBL" id="EPX59889.1"/>
    </source>
</evidence>
<dbReference type="InterPro" id="IPR001387">
    <property type="entry name" value="Cro/C1-type_HTH"/>
</dbReference>
<dbReference type="InterPro" id="IPR022452">
    <property type="entry name" value="MqsA"/>
</dbReference>
<name>S9QEX4_CYSF2</name>
<dbReference type="Gene3D" id="3.10.20.860">
    <property type="match status" value="1"/>
</dbReference>
<dbReference type="NCBIfam" id="TIGR03831">
    <property type="entry name" value="YgiT_finger"/>
    <property type="match status" value="1"/>
</dbReference>
<dbReference type="OrthoDB" id="5432786at2"/>
<dbReference type="SUPFAM" id="SSF47413">
    <property type="entry name" value="lambda repressor-like DNA-binding domains"/>
    <property type="match status" value="1"/>
</dbReference>
<keyword evidence="3" id="KW-1185">Reference proteome</keyword>
<dbReference type="InterPro" id="IPR022453">
    <property type="entry name" value="Znf_MqsA-type"/>
</dbReference>
<dbReference type="CDD" id="cd00093">
    <property type="entry name" value="HTH_XRE"/>
    <property type="match status" value="1"/>
</dbReference>
<dbReference type="NCBIfam" id="TIGR03830">
    <property type="entry name" value="CxxCG_CxxCG_HTH"/>
    <property type="match status" value="1"/>
</dbReference>
<dbReference type="Pfam" id="PF15731">
    <property type="entry name" value="MqsA_antitoxin"/>
    <property type="match status" value="1"/>
</dbReference>